<dbReference type="AlphaFoldDB" id="A0A0F9MHU5"/>
<name>A0A0F9MHU5_9ZZZZ</name>
<comment type="caution">
    <text evidence="1">The sequence shown here is derived from an EMBL/GenBank/DDBJ whole genome shotgun (WGS) entry which is preliminary data.</text>
</comment>
<organism evidence="1">
    <name type="scientific">marine sediment metagenome</name>
    <dbReference type="NCBI Taxonomy" id="412755"/>
    <lineage>
        <taxon>unclassified sequences</taxon>
        <taxon>metagenomes</taxon>
        <taxon>ecological metagenomes</taxon>
    </lineage>
</organism>
<dbReference type="EMBL" id="LAZR01008840">
    <property type="protein sequence ID" value="KKM76255.1"/>
    <property type="molecule type" value="Genomic_DNA"/>
</dbReference>
<accession>A0A0F9MHU5</accession>
<sequence length="76" mass="9022">MNILEGFTRWRTKRQYRSAYVAYMRLFDQQGGGHEIAQHMFPDMRRLASRFDAAADKLVELGVAVTEFRLQREMRP</sequence>
<gene>
    <name evidence="1" type="ORF">LCGC14_1381990</name>
</gene>
<proteinExistence type="predicted"/>
<reference evidence="1" key="1">
    <citation type="journal article" date="2015" name="Nature">
        <title>Complex archaea that bridge the gap between prokaryotes and eukaryotes.</title>
        <authorList>
            <person name="Spang A."/>
            <person name="Saw J.H."/>
            <person name="Jorgensen S.L."/>
            <person name="Zaremba-Niedzwiedzka K."/>
            <person name="Martijn J."/>
            <person name="Lind A.E."/>
            <person name="van Eijk R."/>
            <person name="Schleper C."/>
            <person name="Guy L."/>
            <person name="Ettema T.J."/>
        </authorList>
    </citation>
    <scope>NUCLEOTIDE SEQUENCE</scope>
</reference>
<evidence type="ECO:0000313" key="1">
    <source>
        <dbReference type="EMBL" id="KKM76255.1"/>
    </source>
</evidence>
<protein>
    <submittedName>
        <fullName evidence="1">Uncharacterized protein</fullName>
    </submittedName>
</protein>